<accession>A0A0M3IIK6</accession>
<dbReference type="Proteomes" id="UP000036681">
    <property type="component" value="Unplaced"/>
</dbReference>
<reference evidence="2" key="1">
    <citation type="submission" date="2017-02" db="UniProtKB">
        <authorList>
            <consortium name="WormBaseParasite"/>
        </authorList>
    </citation>
    <scope>IDENTIFICATION</scope>
</reference>
<evidence type="ECO:0000313" key="1">
    <source>
        <dbReference type="Proteomes" id="UP000036681"/>
    </source>
</evidence>
<keyword evidence="1" id="KW-1185">Reference proteome</keyword>
<organism evidence="1 2">
    <name type="scientific">Ascaris lumbricoides</name>
    <name type="common">Giant roundworm</name>
    <dbReference type="NCBI Taxonomy" id="6252"/>
    <lineage>
        <taxon>Eukaryota</taxon>
        <taxon>Metazoa</taxon>
        <taxon>Ecdysozoa</taxon>
        <taxon>Nematoda</taxon>
        <taxon>Chromadorea</taxon>
        <taxon>Rhabditida</taxon>
        <taxon>Spirurina</taxon>
        <taxon>Ascaridomorpha</taxon>
        <taxon>Ascaridoidea</taxon>
        <taxon>Ascarididae</taxon>
        <taxon>Ascaris</taxon>
    </lineage>
</organism>
<name>A0A0M3IIK6_ASCLU</name>
<dbReference type="WBParaSite" id="ALUE_0001838801-mRNA-1">
    <property type="protein sequence ID" value="ALUE_0001838801-mRNA-1"/>
    <property type="gene ID" value="ALUE_0001838801"/>
</dbReference>
<sequence>GADESGIRTHASEETGALNQRLRPLGHLASSKNLSWLLPVNCSGEFLICEKECVCSSSLAKTYHVTGADESGIRTHASEETGALNQRLRPLGHLASSKIFSWLLPVNCSGEFLICEKECLCSSSLAKIYDVTGADESGIRTHASEETGALNQRLRPLGHLASSTNLSWLLPVNCSGEFLICEKECLCSSSLAKIYDVTGADESGIRTHASEETGALNQRLRPLGHLACSTNLQSLRPVNCSQEIHHA</sequence>
<proteinExistence type="predicted"/>
<protein>
    <submittedName>
        <fullName evidence="2">Rho guanine nucleotide exchange factor 17</fullName>
    </submittedName>
</protein>
<evidence type="ECO:0000313" key="2">
    <source>
        <dbReference type="WBParaSite" id="ALUE_0001838801-mRNA-1"/>
    </source>
</evidence>
<dbReference type="AlphaFoldDB" id="A0A0M3IIK6"/>